<sequence>MLAILFLFLFFTSFSSGYEIHVQYFRQPKEYAYFKLTNGNDTEWSTYVHMNREVNLREEEILELIKPLYDGPPKTLNFDSNSITRHIGTQFAYILTKYTVESMIFENLCSQMKPKFSKLLAHSEQKPKKIKFVIEHPSSSFTIPDDFQVQGIGSEEFRLDVLGKASLTTFNFDADAIQSTKKLVIKQSTDFPYIFDYSTLAKLRSPDVILEGPANLTKEHLHNLVQLWNLAKFRISKWEVQLKDEVETSTSVSDLFDGSKIKIQIENGWTTITRV</sequence>
<keyword evidence="3" id="KW-1185">Reference proteome</keyword>
<reference evidence="2" key="1">
    <citation type="submission" date="2022-11" db="EMBL/GenBank/DDBJ databases">
        <authorList>
            <person name="Kikuchi T."/>
        </authorList>
    </citation>
    <scope>NUCLEOTIDE SEQUENCE</scope>
    <source>
        <strain evidence="2">PS1010</strain>
    </source>
</reference>
<dbReference type="Proteomes" id="UP001152747">
    <property type="component" value="Unassembled WGS sequence"/>
</dbReference>
<protein>
    <recommendedName>
        <fullName evidence="4">F-box associated domain-containing protein</fullName>
    </recommendedName>
</protein>
<evidence type="ECO:0000313" key="3">
    <source>
        <dbReference type="Proteomes" id="UP001152747"/>
    </source>
</evidence>
<accession>A0A9P1IPG5</accession>
<evidence type="ECO:0000313" key="2">
    <source>
        <dbReference type="EMBL" id="CAI5448654.1"/>
    </source>
</evidence>
<name>A0A9P1IPG5_9PELO</name>
<dbReference type="OrthoDB" id="5783954at2759"/>
<feature type="chain" id="PRO_5040355324" description="F-box associated domain-containing protein" evidence="1">
    <location>
        <begin position="18"/>
        <end position="275"/>
    </location>
</feature>
<dbReference type="AlphaFoldDB" id="A0A9P1IPG5"/>
<dbReference type="EMBL" id="CANHGI010000004">
    <property type="protein sequence ID" value="CAI5448654.1"/>
    <property type="molecule type" value="Genomic_DNA"/>
</dbReference>
<keyword evidence="1" id="KW-0732">Signal</keyword>
<comment type="caution">
    <text evidence="2">The sequence shown here is derived from an EMBL/GenBank/DDBJ whole genome shotgun (WGS) entry which is preliminary data.</text>
</comment>
<proteinExistence type="predicted"/>
<gene>
    <name evidence="2" type="ORF">CAMP_LOCUS11291</name>
</gene>
<feature type="signal peptide" evidence="1">
    <location>
        <begin position="1"/>
        <end position="17"/>
    </location>
</feature>
<organism evidence="2 3">
    <name type="scientific">Caenorhabditis angaria</name>
    <dbReference type="NCBI Taxonomy" id="860376"/>
    <lineage>
        <taxon>Eukaryota</taxon>
        <taxon>Metazoa</taxon>
        <taxon>Ecdysozoa</taxon>
        <taxon>Nematoda</taxon>
        <taxon>Chromadorea</taxon>
        <taxon>Rhabditida</taxon>
        <taxon>Rhabditina</taxon>
        <taxon>Rhabditomorpha</taxon>
        <taxon>Rhabditoidea</taxon>
        <taxon>Rhabditidae</taxon>
        <taxon>Peloderinae</taxon>
        <taxon>Caenorhabditis</taxon>
    </lineage>
</organism>
<evidence type="ECO:0000256" key="1">
    <source>
        <dbReference type="SAM" id="SignalP"/>
    </source>
</evidence>
<evidence type="ECO:0008006" key="4">
    <source>
        <dbReference type="Google" id="ProtNLM"/>
    </source>
</evidence>